<organism evidence="2 3">
    <name type="scientific">Ruegeria faecimaris</name>
    <dbReference type="NCBI Taxonomy" id="686389"/>
    <lineage>
        <taxon>Bacteria</taxon>
        <taxon>Pseudomonadati</taxon>
        <taxon>Pseudomonadota</taxon>
        <taxon>Alphaproteobacteria</taxon>
        <taxon>Rhodobacterales</taxon>
        <taxon>Roseobacteraceae</taxon>
        <taxon>Ruegeria</taxon>
    </lineage>
</organism>
<gene>
    <name evidence="2" type="ORF">SAMN06265380_102339</name>
</gene>
<keyword evidence="1" id="KW-0472">Membrane</keyword>
<proteinExistence type="predicted"/>
<feature type="transmembrane region" description="Helical" evidence="1">
    <location>
        <begin position="9"/>
        <end position="27"/>
    </location>
</feature>
<dbReference type="RefSeq" id="WP_142635802.1">
    <property type="nucleotide sequence ID" value="NZ_FXTE01000002.1"/>
</dbReference>
<evidence type="ECO:0000256" key="1">
    <source>
        <dbReference type="SAM" id="Phobius"/>
    </source>
</evidence>
<feature type="transmembrane region" description="Helical" evidence="1">
    <location>
        <begin position="253"/>
        <end position="276"/>
    </location>
</feature>
<protein>
    <submittedName>
        <fullName evidence="2">Uncharacterized protein</fullName>
    </submittedName>
</protein>
<feature type="transmembrane region" description="Helical" evidence="1">
    <location>
        <begin position="315"/>
        <end position="338"/>
    </location>
</feature>
<feature type="transmembrane region" description="Helical" evidence="1">
    <location>
        <begin position="213"/>
        <end position="233"/>
    </location>
</feature>
<feature type="transmembrane region" description="Helical" evidence="1">
    <location>
        <begin position="167"/>
        <end position="187"/>
    </location>
</feature>
<dbReference type="OrthoDB" id="7810151at2"/>
<keyword evidence="3" id="KW-1185">Reference proteome</keyword>
<reference evidence="2 3" key="1">
    <citation type="submission" date="2017-05" db="EMBL/GenBank/DDBJ databases">
        <authorList>
            <person name="Varghese N."/>
            <person name="Submissions S."/>
        </authorList>
    </citation>
    <scope>NUCLEOTIDE SEQUENCE [LARGE SCALE GENOMIC DNA]</scope>
    <source>
        <strain evidence="2 3">DSM 28009</strain>
    </source>
</reference>
<keyword evidence="1" id="KW-0812">Transmembrane</keyword>
<feature type="transmembrane region" description="Helical" evidence="1">
    <location>
        <begin position="89"/>
        <end position="108"/>
    </location>
</feature>
<dbReference type="EMBL" id="FXTE01000002">
    <property type="protein sequence ID" value="SMO57335.1"/>
    <property type="molecule type" value="Genomic_DNA"/>
</dbReference>
<feature type="transmembrane region" description="Helical" evidence="1">
    <location>
        <begin position="56"/>
        <end position="77"/>
    </location>
</feature>
<evidence type="ECO:0000313" key="2">
    <source>
        <dbReference type="EMBL" id="SMO57335.1"/>
    </source>
</evidence>
<sequence length="339" mass="37007">MSKSRVKPRYFAIALLPVCVFAIHKLIQNQMIANELDVPVNFVLSGSSWQEAVGRFRFLAASWFFLSLALLPVAVLFRTLSRPIEKNTRIAAIAIVVAIVFLALVPTIQKHMTDQSPQIYHQIGKAVFETALSQGTLPACSGSEDSWMFGKCGQAPVLSLFNRILDLVNAMAGLAIGSLIVGMILCLGRHESQDIEATAVELAQNLRHMRQQLYLSSLVLTFGMFFAASWMYWPLPMIAESERAAYSALLNASALFTGTYFCLLMLSYFLPVAVLLDGRISNLALAARNQGGTDQTFDIDDWRSSHKLTEGTGDIIRAGFALTAPILAAFAGGISPILG</sequence>
<name>A0A521CD79_9RHOB</name>
<evidence type="ECO:0000313" key="3">
    <source>
        <dbReference type="Proteomes" id="UP000319555"/>
    </source>
</evidence>
<accession>A0A521CD79</accession>
<dbReference type="AlphaFoldDB" id="A0A521CD79"/>
<keyword evidence="1" id="KW-1133">Transmembrane helix</keyword>
<dbReference type="Proteomes" id="UP000319555">
    <property type="component" value="Unassembled WGS sequence"/>
</dbReference>